<dbReference type="PROSITE" id="PS51257">
    <property type="entry name" value="PROKAR_LIPOPROTEIN"/>
    <property type="match status" value="1"/>
</dbReference>
<protein>
    <recommendedName>
        <fullName evidence="6">D-alanyl-D-alanine carboxypeptidase</fullName>
    </recommendedName>
</protein>
<dbReference type="EMBL" id="JAAXKZ010000026">
    <property type="protein sequence ID" value="NMH91862.1"/>
    <property type="molecule type" value="Genomic_DNA"/>
</dbReference>
<comment type="caution">
    <text evidence="4">The sequence shown here is derived from an EMBL/GenBank/DDBJ whole genome shotgun (WGS) entry which is preliminary data.</text>
</comment>
<dbReference type="InterPro" id="IPR000667">
    <property type="entry name" value="Peptidase_S13"/>
</dbReference>
<organism evidence="4 5">
    <name type="scientific">Pseudonocardia bannensis</name>
    <dbReference type="NCBI Taxonomy" id="630973"/>
    <lineage>
        <taxon>Bacteria</taxon>
        <taxon>Bacillati</taxon>
        <taxon>Actinomycetota</taxon>
        <taxon>Actinomycetes</taxon>
        <taxon>Pseudonocardiales</taxon>
        <taxon>Pseudonocardiaceae</taxon>
        <taxon>Pseudonocardia</taxon>
    </lineage>
</organism>
<reference evidence="4 5" key="1">
    <citation type="submission" date="2020-04" db="EMBL/GenBank/DDBJ databases">
        <authorList>
            <person name="Klaysubun C."/>
            <person name="Duangmal K."/>
            <person name="Lipun K."/>
        </authorList>
    </citation>
    <scope>NUCLEOTIDE SEQUENCE [LARGE SCALE GENOMIC DNA]</scope>
    <source>
        <strain evidence="4 5">DSM 45300</strain>
    </source>
</reference>
<keyword evidence="3" id="KW-0732">Signal</keyword>
<feature type="signal peptide" evidence="3">
    <location>
        <begin position="1"/>
        <end position="23"/>
    </location>
</feature>
<evidence type="ECO:0000313" key="5">
    <source>
        <dbReference type="Proteomes" id="UP000586918"/>
    </source>
</evidence>
<dbReference type="PROSITE" id="PS51318">
    <property type="entry name" value="TAT"/>
    <property type="match status" value="1"/>
</dbReference>
<dbReference type="SUPFAM" id="SSF56601">
    <property type="entry name" value="beta-lactamase/transpeptidase-like"/>
    <property type="match status" value="1"/>
</dbReference>
<dbReference type="Proteomes" id="UP000586918">
    <property type="component" value="Unassembled WGS sequence"/>
</dbReference>
<dbReference type="GO" id="GO:0006508">
    <property type="term" value="P:proteolysis"/>
    <property type="evidence" value="ECO:0007669"/>
    <property type="project" value="InterPro"/>
</dbReference>
<evidence type="ECO:0000256" key="1">
    <source>
        <dbReference type="ARBA" id="ARBA00006096"/>
    </source>
</evidence>
<comment type="similarity">
    <text evidence="1">Belongs to the peptidase S13 family.</text>
</comment>
<sequence length="209" mass="21467">MRGHRVTSTRRAFLTTSAGGALAVTGVGGCTAGASDPAPPAGGLPATALEVMRRPRYATSRWFAYAADRATGETIHDVSADDLVLPASTTKLWATAAALDTFGPDFRFDTPVYRRGTVQGGTLQGDLVMVASGDLTMGGRDTPQGTIAFTSLDHAEANSIPGATVTAQDPLAGLDDLASQVAAAGIRQVSGDVLVDAGCSTRRRRTTTS</sequence>
<dbReference type="Pfam" id="PF02113">
    <property type="entry name" value="Peptidase_S13"/>
    <property type="match status" value="1"/>
</dbReference>
<dbReference type="AlphaFoldDB" id="A0A848DGQ8"/>
<keyword evidence="5" id="KW-1185">Reference proteome</keyword>
<evidence type="ECO:0000313" key="4">
    <source>
        <dbReference type="EMBL" id="NMH91862.1"/>
    </source>
</evidence>
<evidence type="ECO:0000256" key="3">
    <source>
        <dbReference type="SAM" id="SignalP"/>
    </source>
</evidence>
<dbReference type="GO" id="GO:0000270">
    <property type="term" value="P:peptidoglycan metabolic process"/>
    <property type="evidence" value="ECO:0007669"/>
    <property type="project" value="TreeGrafter"/>
</dbReference>
<gene>
    <name evidence="4" type="ORF">HF519_09790</name>
</gene>
<proteinExistence type="inferred from homology"/>
<keyword evidence="2" id="KW-0378">Hydrolase</keyword>
<accession>A0A848DGQ8</accession>
<evidence type="ECO:0000256" key="2">
    <source>
        <dbReference type="ARBA" id="ARBA00022801"/>
    </source>
</evidence>
<dbReference type="InterPro" id="IPR006311">
    <property type="entry name" value="TAT_signal"/>
</dbReference>
<dbReference type="PANTHER" id="PTHR30023:SF0">
    <property type="entry name" value="PENICILLIN-SENSITIVE CARBOXYPEPTIDASE A"/>
    <property type="match status" value="1"/>
</dbReference>
<name>A0A848DGQ8_9PSEU</name>
<dbReference type="PANTHER" id="PTHR30023">
    <property type="entry name" value="D-ALANYL-D-ALANINE CARBOXYPEPTIDASE"/>
    <property type="match status" value="1"/>
</dbReference>
<feature type="chain" id="PRO_5039644615" description="D-alanyl-D-alanine carboxypeptidase" evidence="3">
    <location>
        <begin position="24"/>
        <end position="209"/>
    </location>
</feature>
<dbReference type="RefSeq" id="WP_169412360.1">
    <property type="nucleotide sequence ID" value="NZ_JAAXKZ010000026.1"/>
</dbReference>
<dbReference type="InterPro" id="IPR012338">
    <property type="entry name" value="Beta-lactam/transpept-like"/>
</dbReference>
<dbReference type="Gene3D" id="3.50.80.20">
    <property type="entry name" value="D-Ala-D-Ala carboxypeptidase C, peptidase S13"/>
    <property type="match status" value="1"/>
</dbReference>
<dbReference type="GO" id="GO:0004185">
    <property type="term" value="F:serine-type carboxypeptidase activity"/>
    <property type="evidence" value="ECO:0007669"/>
    <property type="project" value="InterPro"/>
</dbReference>
<evidence type="ECO:0008006" key="6">
    <source>
        <dbReference type="Google" id="ProtNLM"/>
    </source>
</evidence>